<evidence type="ECO:0000256" key="6">
    <source>
        <dbReference type="ARBA" id="ARBA00023065"/>
    </source>
</evidence>
<dbReference type="PANTHER" id="PTHR42643:SF30">
    <property type="entry name" value="IONOTROPIC RECEPTOR 40A-RELATED"/>
    <property type="match status" value="1"/>
</dbReference>
<dbReference type="InterPro" id="IPR019594">
    <property type="entry name" value="Glu/Gly-bd"/>
</dbReference>
<dbReference type="Pfam" id="PF24061">
    <property type="entry name" value="LBD_receptor"/>
    <property type="match status" value="1"/>
</dbReference>
<evidence type="ECO:0000256" key="7">
    <source>
        <dbReference type="ARBA" id="ARBA00023136"/>
    </source>
</evidence>
<gene>
    <name evidence="14" type="ORF">Bhyg_13088</name>
</gene>
<dbReference type="SUPFAM" id="SSF53850">
    <property type="entry name" value="Periplasmic binding protein-like II"/>
    <property type="match status" value="1"/>
</dbReference>
<keyword evidence="8" id="KW-0675">Receptor</keyword>
<keyword evidence="11" id="KW-0407">Ion channel</keyword>
<dbReference type="AlphaFoldDB" id="A0A9Q0S1X8"/>
<feature type="compositionally biased region" description="Basic and acidic residues" evidence="12">
    <location>
        <begin position="1"/>
        <end position="11"/>
    </location>
</feature>
<organism evidence="14 15">
    <name type="scientific">Pseudolycoriella hygida</name>
    <dbReference type="NCBI Taxonomy" id="35572"/>
    <lineage>
        <taxon>Eukaryota</taxon>
        <taxon>Metazoa</taxon>
        <taxon>Ecdysozoa</taxon>
        <taxon>Arthropoda</taxon>
        <taxon>Hexapoda</taxon>
        <taxon>Insecta</taxon>
        <taxon>Pterygota</taxon>
        <taxon>Neoptera</taxon>
        <taxon>Endopterygota</taxon>
        <taxon>Diptera</taxon>
        <taxon>Nematocera</taxon>
        <taxon>Sciaroidea</taxon>
        <taxon>Sciaridae</taxon>
        <taxon>Pseudolycoriella</taxon>
    </lineage>
</organism>
<keyword evidence="7" id="KW-0472">Membrane</keyword>
<keyword evidence="10" id="KW-1071">Ligand-gated ion channel</keyword>
<dbReference type="PANTHER" id="PTHR42643">
    <property type="entry name" value="IONOTROPIC RECEPTOR 20A-RELATED"/>
    <property type="match status" value="1"/>
</dbReference>
<evidence type="ECO:0000256" key="8">
    <source>
        <dbReference type="ARBA" id="ARBA00023170"/>
    </source>
</evidence>
<protein>
    <recommendedName>
        <fullName evidence="13">Ionotropic glutamate receptor L-glutamate and glycine-binding domain-containing protein</fullName>
    </recommendedName>
</protein>
<dbReference type="SMART" id="SM00918">
    <property type="entry name" value="Lig_chan-Glu_bd"/>
    <property type="match status" value="1"/>
</dbReference>
<evidence type="ECO:0000313" key="15">
    <source>
        <dbReference type="Proteomes" id="UP001151699"/>
    </source>
</evidence>
<evidence type="ECO:0000256" key="1">
    <source>
        <dbReference type="ARBA" id="ARBA00004651"/>
    </source>
</evidence>
<dbReference type="Proteomes" id="UP001151699">
    <property type="component" value="Chromosome X"/>
</dbReference>
<dbReference type="InterPro" id="IPR052192">
    <property type="entry name" value="Insect_Ionotropic_Sensory_Rcpt"/>
</dbReference>
<keyword evidence="2" id="KW-0813">Transport</keyword>
<dbReference type="GO" id="GO:0005886">
    <property type="term" value="C:plasma membrane"/>
    <property type="evidence" value="ECO:0007669"/>
    <property type="project" value="UniProtKB-SubCell"/>
</dbReference>
<evidence type="ECO:0000256" key="4">
    <source>
        <dbReference type="ARBA" id="ARBA00022692"/>
    </source>
</evidence>
<dbReference type="Gene3D" id="3.40.190.10">
    <property type="entry name" value="Periplasmic binding protein-like II"/>
    <property type="match status" value="1"/>
</dbReference>
<keyword evidence="3" id="KW-1003">Cell membrane</keyword>
<dbReference type="EMBL" id="WJQU01000003">
    <property type="protein sequence ID" value="KAJ6640338.1"/>
    <property type="molecule type" value="Genomic_DNA"/>
</dbReference>
<feature type="non-terminal residue" evidence="14">
    <location>
        <position position="559"/>
    </location>
</feature>
<keyword evidence="9" id="KW-0325">Glycoprotein</keyword>
<evidence type="ECO:0000256" key="3">
    <source>
        <dbReference type="ARBA" id="ARBA00022475"/>
    </source>
</evidence>
<evidence type="ECO:0000256" key="9">
    <source>
        <dbReference type="ARBA" id="ARBA00023180"/>
    </source>
</evidence>
<evidence type="ECO:0000256" key="10">
    <source>
        <dbReference type="ARBA" id="ARBA00023286"/>
    </source>
</evidence>
<dbReference type="Pfam" id="PF10613">
    <property type="entry name" value="Lig_chan-Glu_bd"/>
    <property type="match status" value="1"/>
</dbReference>
<evidence type="ECO:0000313" key="14">
    <source>
        <dbReference type="EMBL" id="KAJ6640338.1"/>
    </source>
</evidence>
<feature type="non-terminal residue" evidence="14">
    <location>
        <position position="1"/>
    </location>
</feature>
<keyword evidence="6" id="KW-0406">Ion transport</keyword>
<evidence type="ECO:0000256" key="12">
    <source>
        <dbReference type="SAM" id="MobiDB-lite"/>
    </source>
</evidence>
<evidence type="ECO:0000256" key="5">
    <source>
        <dbReference type="ARBA" id="ARBA00022989"/>
    </source>
</evidence>
<dbReference type="InterPro" id="IPR056198">
    <property type="entry name" value="LBD_receptor"/>
</dbReference>
<name>A0A9Q0S1X8_9DIPT</name>
<sequence>EDFVTFKDNSRKPFKNRPGNADVTPVRTTQLLVVSKEMETRTSGQSLRNNEVFIQRQDSKIAILSANVILGQLKTKENIMSIVEMNQYLVYYKEDEAQVLDYSVVANQILNGTFNGKILVVVNNIYMEYIKLAQEILNQFFYDYIVNVNLLIPNPSNSEQVFMFTYYPYRPQLCSKCNLELHNVFEKEVFLYEKPHFPNKLQNFYNCTIVVATFNTPPYVSLVTDKNGKQNLLGFEGSLFNKMAEILNLSIEIIVPRLKWGSMYENNTFTGAFELIQKNKANVTFGSFFYRHLDGDYFDFTRSYYTSYMCVLIPSGRPITSLEKTLWPFRKEVWYTVLFIVACKILIQIPIKTLSLNRHLDYINVLDFVRIYLGFSIIHCPVKLLSKFFVIGMFFYALTLRSSYQSSLFHFMTLKLNVSAVLRVSELIEEDFTFQLVEPLRFVLDSVPHIKSRATVIPMENERLLLKHIPHDWETKIAIITTRDHFRGKMIAIQETIYQISVTMILRKNSYFTEVFNEVIYKLLTNGYITHAYLHFKEKRNQPKISSKLLALNDVVGLF</sequence>
<dbReference type="GO" id="GO:0015276">
    <property type="term" value="F:ligand-gated monoatomic ion channel activity"/>
    <property type="evidence" value="ECO:0007669"/>
    <property type="project" value="InterPro"/>
</dbReference>
<evidence type="ECO:0000259" key="13">
    <source>
        <dbReference type="SMART" id="SM00918"/>
    </source>
</evidence>
<keyword evidence="4" id="KW-0812">Transmembrane</keyword>
<keyword evidence="5" id="KW-1133">Transmembrane helix</keyword>
<accession>A0A9Q0S1X8</accession>
<comment type="subcellular location">
    <subcellularLocation>
        <location evidence="1">Cell membrane</location>
        <topology evidence="1">Multi-pass membrane protein</topology>
    </subcellularLocation>
</comment>
<proteinExistence type="predicted"/>
<dbReference type="OrthoDB" id="8050636at2759"/>
<feature type="region of interest" description="Disordered" evidence="12">
    <location>
        <begin position="1"/>
        <end position="21"/>
    </location>
</feature>
<comment type="caution">
    <text evidence="14">The sequence shown here is derived from an EMBL/GenBank/DDBJ whole genome shotgun (WGS) entry which is preliminary data.</text>
</comment>
<evidence type="ECO:0000256" key="2">
    <source>
        <dbReference type="ARBA" id="ARBA00022448"/>
    </source>
</evidence>
<feature type="domain" description="Ionotropic glutamate receptor L-glutamate and glycine-binding" evidence="13">
    <location>
        <begin position="218"/>
        <end position="278"/>
    </location>
</feature>
<reference evidence="14" key="1">
    <citation type="submission" date="2022-07" db="EMBL/GenBank/DDBJ databases">
        <authorList>
            <person name="Trinca V."/>
            <person name="Uliana J.V.C."/>
            <person name="Torres T.T."/>
            <person name="Ward R.J."/>
            <person name="Monesi N."/>
        </authorList>
    </citation>
    <scope>NUCLEOTIDE SEQUENCE</scope>
    <source>
        <strain evidence="14">HSMRA1968</strain>
        <tissue evidence="14">Whole embryos</tissue>
    </source>
</reference>
<evidence type="ECO:0000256" key="11">
    <source>
        <dbReference type="ARBA" id="ARBA00023303"/>
    </source>
</evidence>
<keyword evidence="15" id="KW-1185">Reference proteome</keyword>